<dbReference type="STRING" id="27349.A0A0L6V6U5"/>
<organism evidence="1 2">
    <name type="scientific">Puccinia sorghi</name>
    <dbReference type="NCBI Taxonomy" id="27349"/>
    <lineage>
        <taxon>Eukaryota</taxon>
        <taxon>Fungi</taxon>
        <taxon>Dikarya</taxon>
        <taxon>Basidiomycota</taxon>
        <taxon>Pucciniomycotina</taxon>
        <taxon>Pucciniomycetes</taxon>
        <taxon>Pucciniales</taxon>
        <taxon>Pucciniaceae</taxon>
        <taxon>Puccinia</taxon>
    </lineage>
</organism>
<sequence length="82" mass="9525">MRPEVFLEIEDRKVGFLEELVPMIEERWRKHCVDDASRMMVFVQSQAGVEQLGKALMVKNMPAAYYHAALVEEIGDEEIGKW</sequence>
<dbReference type="EMBL" id="LAVV01007286">
    <property type="protein sequence ID" value="KNZ56434.1"/>
    <property type="molecule type" value="Genomic_DNA"/>
</dbReference>
<name>A0A0L6V6U5_9BASI</name>
<reference evidence="1 2" key="1">
    <citation type="submission" date="2015-08" db="EMBL/GenBank/DDBJ databases">
        <title>Next Generation Sequencing and Analysis of the Genome of Puccinia sorghi L Schw, the Causal Agent of Maize Common Rust.</title>
        <authorList>
            <person name="Rochi L."/>
            <person name="Burguener G."/>
            <person name="Darino M."/>
            <person name="Turjanski A."/>
            <person name="Kreff E."/>
            <person name="Dieguez M.J."/>
            <person name="Sacco F."/>
        </authorList>
    </citation>
    <scope>NUCLEOTIDE SEQUENCE [LARGE SCALE GENOMIC DNA]</scope>
    <source>
        <strain evidence="1 2">RO10H11247</strain>
    </source>
</reference>
<comment type="caution">
    <text evidence="1">The sequence shown here is derived from an EMBL/GenBank/DDBJ whole genome shotgun (WGS) entry which is preliminary data.</text>
</comment>
<protein>
    <submittedName>
        <fullName evidence="1">Uncharacterized protein</fullName>
    </submittedName>
</protein>
<evidence type="ECO:0000313" key="1">
    <source>
        <dbReference type="EMBL" id="KNZ56434.1"/>
    </source>
</evidence>
<gene>
    <name evidence="1" type="ORF">VP01_2404g8</name>
</gene>
<proteinExistence type="predicted"/>
<evidence type="ECO:0000313" key="2">
    <source>
        <dbReference type="Proteomes" id="UP000037035"/>
    </source>
</evidence>
<keyword evidence="2" id="KW-1185">Reference proteome</keyword>
<accession>A0A0L6V6U5</accession>
<dbReference type="OrthoDB" id="10261556at2759"/>
<dbReference type="VEuPathDB" id="FungiDB:VP01_2404g8"/>
<dbReference type="AlphaFoldDB" id="A0A0L6V6U5"/>
<dbReference type="Proteomes" id="UP000037035">
    <property type="component" value="Unassembled WGS sequence"/>
</dbReference>